<proteinExistence type="predicted"/>
<dbReference type="AlphaFoldDB" id="A0A1I7WSD1"/>
<sequence>MSRHIVFDAISQLRFQCSSVYSSSLASAYPCPLIKLTTDDFEKEYWKT</sequence>
<organism evidence="1 2">
    <name type="scientific">Heterorhabditis bacteriophora</name>
    <name type="common">Entomopathogenic nematode worm</name>
    <dbReference type="NCBI Taxonomy" id="37862"/>
    <lineage>
        <taxon>Eukaryota</taxon>
        <taxon>Metazoa</taxon>
        <taxon>Ecdysozoa</taxon>
        <taxon>Nematoda</taxon>
        <taxon>Chromadorea</taxon>
        <taxon>Rhabditida</taxon>
        <taxon>Rhabditina</taxon>
        <taxon>Rhabditomorpha</taxon>
        <taxon>Strongyloidea</taxon>
        <taxon>Heterorhabditidae</taxon>
        <taxon>Heterorhabditis</taxon>
    </lineage>
</organism>
<dbReference type="WBParaSite" id="Hba_07996">
    <property type="protein sequence ID" value="Hba_07996"/>
    <property type="gene ID" value="Hba_07996"/>
</dbReference>
<keyword evidence="1" id="KW-1185">Reference proteome</keyword>
<reference evidence="2" key="1">
    <citation type="submission" date="2016-11" db="UniProtKB">
        <authorList>
            <consortium name="WormBaseParasite"/>
        </authorList>
    </citation>
    <scope>IDENTIFICATION</scope>
</reference>
<protein>
    <submittedName>
        <fullName evidence="2">Uncharacterized protein</fullName>
    </submittedName>
</protein>
<accession>A0A1I7WSD1</accession>
<evidence type="ECO:0000313" key="2">
    <source>
        <dbReference type="WBParaSite" id="Hba_07996"/>
    </source>
</evidence>
<evidence type="ECO:0000313" key="1">
    <source>
        <dbReference type="Proteomes" id="UP000095283"/>
    </source>
</evidence>
<name>A0A1I7WSD1_HETBA</name>
<dbReference type="Proteomes" id="UP000095283">
    <property type="component" value="Unplaced"/>
</dbReference>